<dbReference type="InterPro" id="IPR029028">
    <property type="entry name" value="Alpha/beta_knot_MTases"/>
</dbReference>
<gene>
    <name evidence="5" type="primary">trmJ</name>
    <name evidence="7" type="ORF">EDC23_1617</name>
</gene>
<dbReference type="NCBIfam" id="TIGR00050">
    <property type="entry name" value="rRNA_methyl_1"/>
    <property type="match status" value="1"/>
</dbReference>
<comment type="caution">
    <text evidence="7">The sequence shown here is derived from an EMBL/GenBank/DDBJ whole genome shotgun (WGS) entry which is preliminary data.</text>
</comment>
<evidence type="ECO:0000256" key="5">
    <source>
        <dbReference type="RuleBase" id="RU362024"/>
    </source>
</evidence>
<dbReference type="GO" id="GO:0160206">
    <property type="term" value="F:tRNA (cytidine(32)/uridine(32)-2'-O)-methyltransferase activity"/>
    <property type="evidence" value="ECO:0007669"/>
    <property type="project" value="UniProtKB-EC"/>
</dbReference>
<dbReference type="Gene3D" id="3.40.1280.10">
    <property type="match status" value="1"/>
</dbReference>
<comment type="catalytic activity">
    <reaction evidence="5">
        <text>cytidine(32) in tRNA + S-adenosyl-L-methionine = 2'-O-methylcytidine(32) in tRNA + S-adenosyl-L-homocysteine + H(+)</text>
        <dbReference type="Rhea" id="RHEA:42932"/>
        <dbReference type="Rhea" id="RHEA-COMP:10288"/>
        <dbReference type="Rhea" id="RHEA-COMP:10289"/>
        <dbReference type="ChEBI" id="CHEBI:15378"/>
        <dbReference type="ChEBI" id="CHEBI:57856"/>
        <dbReference type="ChEBI" id="CHEBI:59789"/>
        <dbReference type="ChEBI" id="CHEBI:74495"/>
        <dbReference type="ChEBI" id="CHEBI:82748"/>
        <dbReference type="EC" id="2.1.1.200"/>
    </reaction>
</comment>
<dbReference type="CDD" id="cd18093">
    <property type="entry name" value="SpoU-like_TrmJ"/>
    <property type="match status" value="1"/>
</dbReference>
<comment type="subunit">
    <text evidence="5">Homodimer.</text>
</comment>
<evidence type="ECO:0000259" key="6">
    <source>
        <dbReference type="Pfam" id="PF00588"/>
    </source>
</evidence>
<dbReference type="InterPro" id="IPR004384">
    <property type="entry name" value="RNA_MeTrfase_TrmJ/LasT"/>
</dbReference>
<keyword evidence="2 5" id="KW-0489">Methyltransferase</keyword>
<dbReference type="Proteomes" id="UP000294914">
    <property type="component" value="Unassembled WGS sequence"/>
</dbReference>
<evidence type="ECO:0000256" key="1">
    <source>
        <dbReference type="ARBA" id="ARBA00007228"/>
    </source>
</evidence>
<comment type="subcellular location">
    <subcellularLocation>
        <location evidence="5">Cytoplasm</location>
    </subcellularLocation>
</comment>
<keyword evidence="5" id="KW-0819">tRNA processing</keyword>
<reference evidence="7 8" key="1">
    <citation type="submission" date="2019-03" db="EMBL/GenBank/DDBJ databases">
        <title>Genomic Encyclopedia of Type Strains, Phase IV (KMG-IV): sequencing the most valuable type-strain genomes for metagenomic binning, comparative biology and taxonomic classification.</title>
        <authorList>
            <person name="Goeker M."/>
        </authorList>
    </citation>
    <scope>NUCLEOTIDE SEQUENCE [LARGE SCALE GENOMIC DNA]</scope>
    <source>
        <strain evidence="7 8">DSM 16326</strain>
    </source>
</reference>
<dbReference type="InterPro" id="IPR029026">
    <property type="entry name" value="tRNA_m1G_MTases_N"/>
</dbReference>
<dbReference type="InterPro" id="IPR001537">
    <property type="entry name" value="SpoU_MeTrfase"/>
</dbReference>
<dbReference type="EC" id="2.1.1.200" evidence="5"/>
<keyword evidence="3 7" id="KW-0808">Transferase</keyword>
<keyword evidence="8" id="KW-1185">Reference proteome</keyword>
<keyword evidence="4 5" id="KW-0949">S-adenosyl-L-methionine</keyword>
<dbReference type="GO" id="GO:0002128">
    <property type="term" value="P:tRNA nucleoside ribose methylation"/>
    <property type="evidence" value="ECO:0007669"/>
    <property type="project" value="TreeGrafter"/>
</dbReference>
<name>A0A4R8ILQ1_9GAMM</name>
<comment type="similarity">
    <text evidence="1">Belongs to the class IV-like SAM-binding methyltransferase superfamily. RNA methyltransferase TrmH family.</text>
</comment>
<dbReference type="FunFam" id="3.40.1280.10:FF:000006">
    <property type="entry name" value="Uncharacterized tRNA/rRNA methyltransferase HI_0380"/>
    <property type="match status" value="1"/>
</dbReference>
<evidence type="ECO:0000313" key="7">
    <source>
        <dbReference type="EMBL" id="TDY01726.1"/>
    </source>
</evidence>
<dbReference type="GO" id="GO:0005829">
    <property type="term" value="C:cytosol"/>
    <property type="evidence" value="ECO:0007669"/>
    <property type="project" value="TreeGrafter"/>
</dbReference>
<evidence type="ECO:0000256" key="3">
    <source>
        <dbReference type="ARBA" id="ARBA00022679"/>
    </source>
</evidence>
<evidence type="ECO:0000313" key="8">
    <source>
        <dbReference type="Proteomes" id="UP000294914"/>
    </source>
</evidence>
<dbReference type="SUPFAM" id="SSF75217">
    <property type="entry name" value="alpha/beta knot"/>
    <property type="match status" value="1"/>
</dbReference>
<keyword evidence="5" id="KW-0963">Cytoplasm</keyword>
<dbReference type="GO" id="GO:0003723">
    <property type="term" value="F:RNA binding"/>
    <property type="evidence" value="ECO:0007669"/>
    <property type="project" value="InterPro"/>
</dbReference>
<dbReference type="Pfam" id="PF00588">
    <property type="entry name" value="SpoU_methylase"/>
    <property type="match status" value="1"/>
</dbReference>
<dbReference type="GO" id="GO:0106339">
    <property type="term" value="F:tRNA (cytidine(32)-2'-O)-methyltransferase activity"/>
    <property type="evidence" value="ECO:0007669"/>
    <property type="project" value="RHEA"/>
</dbReference>
<sequence>MSAKQDDVLNARLSRVRVVLVSTSHPGNIGAVARAMKNMGLTQLVLVNPAEFPSGEARARASGANDILEQAQVVSSMESAVAGCAVVLGASARLRSIPWPSLDPRAAADRVLEVVESADAALVFGRENNGLSNDELDRCNYLVHIPANPDYSSLNIAAATQVLVYELRMSLLEQTGRRDNRFHSDQPRATADELERLYEHLQQTLTELDFLKPSAPRQIMRRLRRLFGRAELDRMEINILRGILSAVQSRSRGEKTEESER</sequence>
<dbReference type="PANTHER" id="PTHR42786">
    <property type="entry name" value="TRNA/RRNA METHYLTRANSFERASE"/>
    <property type="match status" value="1"/>
</dbReference>
<dbReference type="RefSeq" id="WP_134083143.1">
    <property type="nucleotide sequence ID" value="NZ_SOQX01000003.1"/>
</dbReference>
<dbReference type="AlphaFoldDB" id="A0A4R8ILQ1"/>
<accession>A0A4R8ILQ1</accession>
<comment type="function">
    <text evidence="5">Catalyzes the formation of 2'O-methylated cytidine (Cm32) or 2'O-methylated uridine (Um32) at position 32 in tRNA.</text>
</comment>
<organism evidence="7 8">
    <name type="scientific">Thiohalophilus thiocyanatoxydans</name>
    <dbReference type="NCBI Taxonomy" id="381308"/>
    <lineage>
        <taxon>Bacteria</taxon>
        <taxon>Pseudomonadati</taxon>
        <taxon>Pseudomonadota</taxon>
        <taxon>Gammaproteobacteria</taxon>
        <taxon>Thiohalomonadales</taxon>
        <taxon>Thiohalophilaceae</taxon>
        <taxon>Thiohalophilus</taxon>
    </lineage>
</organism>
<dbReference type="NCBIfam" id="NF011694">
    <property type="entry name" value="PRK15114.1"/>
    <property type="match status" value="1"/>
</dbReference>
<dbReference type="OrthoDB" id="9806346at2"/>
<dbReference type="EMBL" id="SOQX01000003">
    <property type="protein sequence ID" value="TDY01726.1"/>
    <property type="molecule type" value="Genomic_DNA"/>
</dbReference>
<evidence type="ECO:0000256" key="2">
    <source>
        <dbReference type="ARBA" id="ARBA00022603"/>
    </source>
</evidence>
<proteinExistence type="inferred from homology"/>
<protein>
    <recommendedName>
        <fullName evidence="5">tRNA (cytidine/uridine-2'-O-)-methyltransferase TrmJ</fullName>
        <ecNumber evidence="5">2.1.1.200</ecNumber>
    </recommendedName>
    <alternativeName>
        <fullName evidence="5">tRNA (cytidine(32)/uridine(32)-2'-O)-methyltransferase</fullName>
    </alternativeName>
    <alternativeName>
        <fullName evidence="5">tRNA Cm32/Um32 methyltransferase</fullName>
    </alternativeName>
</protein>
<dbReference type="PANTHER" id="PTHR42786:SF2">
    <property type="entry name" value="TRNA (CYTIDINE_URIDINE-2'-O-)-METHYLTRANSFERASE TRMJ"/>
    <property type="match status" value="1"/>
</dbReference>
<feature type="domain" description="tRNA/rRNA methyltransferase SpoU type" evidence="6">
    <location>
        <begin position="16"/>
        <end position="165"/>
    </location>
</feature>
<evidence type="ECO:0000256" key="4">
    <source>
        <dbReference type="ARBA" id="ARBA00022691"/>
    </source>
</evidence>
<dbReference type="Gene3D" id="1.10.8.590">
    <property type="match status" value="1"/>
</dbReference>
<dbReference type="PIRSF" id="PIRSF004808">
    <property type="entry name" value="LasT"/>
    <property type="match status" value="1"/>
</dbReference>
<comment type="catalytic activity">
    <reaction evidence="5">
        <text>uridine(32) in tRNA + S-adenosyl-L-methionine = 2'-O-methyluridine(32) in tRNA + S-adenosyl-L-homocysteine + H(+)</text>
        <dbReference type="Rhea" id="RHEA:42936"/>
        <dbReference type="Rhea" id="RHEA-COMP:10107"/>
        <dbReference type="Rhea" id="RHEA-COMP:10290"/>
        <dbReference type="ChEBI" id="CHEBI:15378"/>
        <dbReference type="ChEBI" id="CHEBI:57856"/>
        <dbReference type="ChEBI" id="CHEBI:59789"/>
        <dbReference type="ChEBI" id="CHEBI:65315"/>
        <dbReference type="ChEBI" id="CHEBI:74478"/>
        <dbReference type="EC" id="2.1.1.200"/>
    </reaction>
</comment>